<evidence type="ECO:0000313" key="1">
    <source>
        <dbReference type="EMBL" id="GFD10182.1"/>
    </source>
</evidence>
<protein>
    <submittedName>
        <fullName evidence="1">Uncharacterized protein</fullName>
    </submittedName>
</protein>
<feature type="non-terminal residue" evidence="1">
    <location>
        <position position="1"/>
    </location>
</feature>
<organism evidence="1">
    <name type="scientific">Tanacetum cinerariifolium</name>
    <name type="common">Dalmatian daisy</name>
    <name type="synonym">Chrysanthemum cinerariifolium</name>
    <dbReference type="NCBI Taxonomy" id="118510"/>
    <lineage>
        <taxon>Eukaryota</taxon>
        <taxon>Viridiplantae</taxon>
        <taxon>Streptophyta</taxon>
        <taxon>Embryophyta</taxon>
        <taxon>Tracheophyta</taxon>
        <taxon>Spermatophyta</taxon>
        <taxon>Magnoliopsida</taxon>
        <taxon>eudicotyledons</taxon>
        <taxon>Gunneridae</taxon>
        <taxon>Pentapetalae</taxon>
        <taxon>asterids</taxon>
        <taxon>campanulids</taxon>
        <taxon>Asterales</taxon>
        <taxon>Asteraceae</taxon>
        <taxon>Asteroideae</taxon>
        <taxon>Anthemideae</taxon>
        <taxon>Anthemidinae</taxon>
        <taxon>Tanacetum</taxon>
    </lineage>
</organism>
<proteinExistence type="predicted"/>
<dbReference type="AlphaFoldDB" id="A0A699THS0"/>
<comment type="caution">
    <text evidence="1">The sequence shown here is derived from an EMBL/GenBank/DDBJ whole genome shotgun (WGS) entry which is preliminary data.</text>
</comment>
<accession>A0A699THS0</accession>
<gene>
    <name evidence="1" type="ORF">Tci_882151</name>
</gene>
<sequence length="102" mass="11081">TQKFIETIHVDFDELTAMASKQSSLEQALHEMIPAIPSSGLIPKPAPLAPFVPPSRYKWDLVIQPVFDEFFSLTATVVSPVPKVEAPASVKSTGLPFSTSID</sequence>
<reference evidence="1" key="1">
    <citation type="journal article" date="2019" name="Sci. Rep.">
        <title>Draft genome of Tanacetum cinerariifolium, the natural source of mosquito coil.</title>
        <authorList>
            <person name="Yamashiro T."/>
            <person name="Shiraishi A."/>
            <person name="Satake H."/>
            <person name="Nakayama K."/>
        </authorList>
    </citation>
    <scope>NUCLEOTIDE SEQUENCE</scope>
</reference>
<dbReference type="EMBL" id="BKCJ011250604">
    <property type="protein sequence ID" value="GFD10182.1"/>
    <property type="molecule type" value="Genomic_DNA"/>
</dbReference>
<name>A0A699THS0_TANCI</name>